<dbReference type="SUPFAM" id="SSF117281">
    <property type="entry name" value="Kelch motif"/>
    <property type="match status" value="2"/>
</dbReference>
<dbReference type="KEGG" id="vg:15011161"/>
<protein>
    <submittedName>
        <fullName evidence="1">Uncharacterized protein</fullName>
    </submittedName>
</protein>
<proteinExistence type="predicted"/>
<gene>
    <name evidence="1" type="ORF">SWZG_00001</name>
</gene>
<sequence length="408" mass="42981">MARGIFGLDRVYKKQVQNIKDDNFESWPESATYGYFGGGNAPPSVDTIDRIDFSNETTSTPGNNLSLVKYTLAAVSSSSYGYFGGGRDLGLSPSYVNTVDRIDFSNETTSAPGNNLPQVRAFLAAVSSSSYGYFGGGQSPAESPSTVNTIDRLDFSNETTSAPGNNLTQARHSLAALSSSSYGYFGGGLSPDFVIDRIDFSNETTSPVTATLPQGRFGLAAVSSSSYGYFGGGYATPFVNTIDRIDFSNETTSAPGNNLTQARIGLAAVSSSSYGYFGGGFAPPYAATIDRLDFSNETLSLPGNNLPQARRDLAAVSGGASERIKGSRTYGYFGGGETPPFVNTIDRLDFSNETLSLPGNNLPQARRGLAAVSNSSYGYFGGGYAPPNVNTIDRLDFSNETTSAPGII</sequence>
<evidence type="ECO:0000313" key="1">
    <source>
        <dbReference type="EMBL" id="AGH31514.1"/>
    </source>
</evidence>
<evidence type="ECO:0000313" key="2">
    <source>
        <dbReference type="Proteomes" id="UP000201252"/>
    </source>
</evidence>
<reference evidence="1 2" key="1">
    <citation type="submission" date="2010-10" db="EMBL/GenBank/DDBJ databases">
        <title>The Genome Sequence of Synechococcus phage S-SKS1.</title>
        <authorList>
            <consortium name="The Broad Institute Genome Sequencing Platform"/>
            <person name="Henn M.R."/>
            <person name="Clokie M."/>
            <person name="Levin J."/>
            <person name="Malboeuf C."/>
            <person name="Casali M."/>
            <person name="Russ C."/>
            <person name="Lennon N."/>
            <person name="Chapman S.B."/>
            <person name="Erlich R."/>
            <person name="Young S.K."/>
            <person name="Yandava C."/>
            <person name="Zeng Q."/>
            <person name="Alvarado L."/>
            <person name="Anderson S."/>
            <person name="Berlin A."/>
            <person name="Chen Z."/>
            <person name="Freedman E."/>
            <person name="Gellesch M."/>
            <person name="Goldberg J."/>
            <person name="Green L."/>
            <person name="Griggs A."/>
            <person name="Gujja S."/>
            <person name="Heilman E.R."/>
            <person name="Heiman D."/>
            <person name="Hollinger A."/>
            <person name="Howarth C."/>
            <person name="Larson L."/>
            <person name="Mehta T."/>
            <person name="Pearson M."/>
            <person name="Roberts A."/>
            <person name="Ryan E."/>
            <person name="Saif S."/>
            <person name="Shea T."/>
            <person name="Shenoy N."/>
            <person name="Sisk P."/>
            <person name="Stolte C."/>
            <person name="Sykes S."/>
            <person name="White J."/>
            <person name="Haas B."/>
            <person name="Nusbaum C."/>
            <person name="Birren B."/>
        </authorList>
    </citation>
    <scope>NUCLEOTIDE SEQUENCE [LARGE SCALE GENOMIC DNA]</scope>
</reference>
<dbReference type="InterPro" id="IPR015915">
    <property type="entry name" value="Kelch-typ_b-propeller"/>
</dbReference>
<accession>M4QT40</accession>
<organism evidence="1 2">
    <name type="scientific">Synechococcus phage S-SKS1</name>
    <dbReference type="NCBI Taxonomy" id="754042"/>
    <lineage>
        <taxon>Viruses</taxon>
        <taxon>Duplodnaviria</taxon>
        <taxon>Heunggongvirae</taxon>
        <taxon>Uroviricota</taxon>
        <taxon>Caudoviricetes</taxon>
        <taxon>Llyrvirus</taxon>
        <taxon>Llyrvirus SSKS1</taxon>
    </lineage>
</organism>
<name>M4QT40_9CAUD</name>
<feature type="non-terminal residue" evidence="1">
    <location>
        <position position="408"/>
    </location>
</feature>
<dbReference type="Proteomes" id="UP000201252">
    <property type="component" value="Segment"/>
</dbReference>
<dbReference type="GeneID" id="15011161"/>
<dbReference type="Gene3D" id="2.120.10.80">
    <property type="entry name" value="Kelch-type beta propeller"/>
    <property type="match status" value="3"/>
</dbReference>
<keyword evidence="2" id="KW-1185">Reference proteome</keyword>
<dbReference type="EMBL" id="HQ633071">
    <property type="protein sequence ID" value="AGH31514.1"/>
    <property type="molecule type" value="Genomic_DNA"/>
</dbReference>
<dbReference type="RefSeq" id="YP_007674366.1">
    <property type="nucleotide sequence ID" value="NC_020851.1"/>
</dbReference>